<feature type="signal peptide" evidence="1">
    <location>
        <begin position="1"/>
        <end position="19"/>
    </location>
</feature>
<dbReference type="InterPro" id="IPR058248">
    <property type="entry name" value="Lxx211020-like"/>
</dbReference>
<dbReference type="Gene3D" id="2.60.40.1890">
    <property type="entry name" value="PCu(A)C copper chaperone"/>
    <property type="match status" value="1"/>
</dbReference>
<dbReference type="EMBL" id="JAADJT010000002">
    <property type="protein sequence ID" value="NGZ84010.1"/>
    <property type="molecule type" value="Genomic_DNA"/>
</dbReference>
<dbReference type="Pfam" id="PF04314">
    <property type="entry name" value="PCuAC"/>
    <property type="match status" value="1"/>
</dbReference>
<evidence type="ECO:0000313" key="3">
    <source>
        <dbReference type="Proteomes" id="UP000666369"/>
    </source>
</evidence>
<organism evidence="2 3">
    <name type="scientific">Duganella aceris</name>
    <dbReference type="NCBI Taxonomy" id="2703883"/>
    <lineage>
        <taxon>Bacteria</taxon>
        <taxon>Pseudomonadati</taxon>
        <taxon>Pseudomonadota</taxon>
        <taxon>Betaproteobacteria</taxon>
        <taxon>Burkholderiales</taxon>
        <taxon>Oxalobacteraceae</taxon>
        <taxon>Telluria group</taxon>
        <taxon>Duganella</taxon>
    </lineage>
</organism>
<dbReference type="InterPro" id="IPR007410">
    <property type="entry name" value="LpqE-like"/>
</dbReference>
<proteinExistence type="predicted"/>
<sequence length="145" mass="15694">MKTILLAALLAAAAPLALAQVDVRDAWIRATVPSAKASGLFMRLTSSQDTQLVTVSSSVAGTAEIHQMKMEGQMMRMHPVEAIDLPAGLPVDLAAGGYHIMLMDLKRQLRPGDSIPVTLMFRKKGKLNDTVTLQVTVKPLNYTPR</sequence>
<keyword evidence="3" id="KW-1185">Reference proteome</keyword>
<keyword evidence="1" id="KW-0732">Signal</keyword>
<protein>
    <submittedName>
        <fullName evidence="2">Copper chaperone PCu(A)C</fullName>
    </submittedName>
</protein>
<dbReference type="PANTHER" id="PTHR36302">
    <property type="entry name" value="BLR7088 PROTEIN"/>
    <property type="match status" value="1"/>
</dbReference>
<comment type="caution">
    <text evidence="2">The sequence shown here is derived from an EMBL/GenBank/DDBJ whole genome shotgun (WGS) entry which is preliminary data.</text>
</comment>
<gene>
    <name evidence="2" type="ORF">GW587_07035</name>
</gene>
<dbReference type="SUPFAM" id="SSF110087">
    <property type="entry name" value="DR1885-like metal-binding protein"/>
    <property type="match status" value="1"/>
</dbReference>
<evidence type="ECO:0000256" key="1">
    <source>
        <dbReference type="SAM" id="SignalP"/>
    </source>
</evidence>
<name>A0ABX0FHF0_9BURK</name>
<accession>A0ABX0FHF0</accession>
<evidence type="ECO:0000313" key="2">
    <source>
        <dbReference type="EMBL" id="NGZ84010.1"/>
    </source>
</evidence>
<dbReference type="InterPro" id="IPR036182">
    <property type="entry name" value="PCuAC_sf"/>
</dbReference>
<dbReference type="PANTHER" id="PTHR36302:SF1">
    <property type="entry name" value="COPPER CHAPERONE PCU(A)C"/>
    <property type="match status" value="1"/>
</dbReference>
<dbReference type="RefSeq" id="WP_166100344.1">
    <property type="nucleotide sequence ID" value="NZ_JAADJT010000002.1"/>
</dbReference>
<feature type="chain" id="PRO_5045656986" evidence="1">
    <location>
        <begin position="20"/>
        <end position="145"/>
    </location>
</feature>
<dbReference type="Proteomes" id="UP000666369">
    <property type="component" value="Unassembled WGS sequence"/>
</dbReference>
<reference evidence="3" key="1">
    <citation type="submission" date="2023-07" db="EMBL/GenBank/DDBJ databases">
        <title>Duganella aceri sp. nov., isolated from tree sap.</title>
        <authorList>
            <person name="Kim I.S."/>
        </authorList>
    </citation>
    <scope>NUCLEOTIDE SEQUENCE [LARGE SCALE GENOMIC DNA]</scope>
    <source>
        <strain evidence="3">SAP-35</strain>
    </source>
</reference>